<proteinExistence type="predicted"/>
<protein>
    <submittedName>
        <fullName evidence="2">Uncharacterized protein</fullName>
    </submittedName>
</protein>
<reference evidence="2" key="1">
    <citation type="submission" date="2024-06" db="UniProtKB">
        <authorList>
            <consortium name="Ensembl"/>
        </authorList>
    </citation>
    <scope>IDENTIFICATION</scope>
</reference>
<feature type="compositionally biased region" description="Polar residues" evidence="1">
    <location>
        <begin position="69"/>
        <end position="90"/>
    </location>
</feature>
<dbReference type="InParanoid" id="M3YVJ4"/>
<organism evidence="2">
    <name type="scientific">Mustela putorius furo</name>
    <name type="common">European domestic ferret</name>
    <name type="synonym">Mustela furo</name>
    <dbReference type="NCBI Taxonomy" id="9669"/>
    <lineage>
        <taxon>Eukaryota</taxon>
        <taxon>Metazoa</taxon>
        <taxon>Chordata</taxon>
        <taxon>Craniata</taxon>
        <taxon>Vertebrata</taxon>
        <taxon>Euteleostomi</taxon>
        <taxon>Mammalia</taxon>
        <taxon>Eutheria</taxon>
        <taxon>Laurasiatheria</taxon>
        <taxon>Carnivora</taxon>
        <taxon>Caniformia</taxon>
        <taxon>Musteloidea</taxon>
        <taxon>Mustelidae</taxon>
        <taxon>Mustelinae</taxon>
        <taxon>Mustela</taxon>
    </lineage>
</organism>
<evidence type="ECO:0000256" key="1">
    <source>
        <dbReference type="SAM" id="MobiDB-lite"/>
    </source>
</evidence>
<dbReference type="HOGENOM" id="CLU_1776862_0_0_1"/>
<sequence>MRPTRTQFEGGKGSKTFTDMPSPPGTQLTCPEPGSTCHPVLPSSQRLSSLEHSRPSLSACPSCLPAPDTGSSLFTAVPQDPTQAQTQQGLSEPGGRSGPELPFSGVTVFSPGTDPCLEQLKPWLLPGSPLQLEAAQSPQARAAGLT</sequence>
<name>M3YVJ4_MUSPF</name>
<feature type="compositionally biased region" description="Polar residues" evidence="1">
    <location>
        <begin position="15"/>
        <end position="29"/>
    </location>
</feature>
<dbReference type="Ensembl" id="ENSMPUT00000015593.1">
    <property type="protein sequence ID" value="ENSMPUP00000015354.1"/>
    <property type="gene ID" value="ENSMPUG00000015464.1"/>
</dbReference>
<feature type="region of interest" description="Disordered" evidence="1">
    <location>
        <begin position="1"/>
        <end position="106"/>
    </location>
</feature>
<accession>M3YVJ4</accession>
<dbReference type="EMBL" id="AEYP01007989">
    <property type="status" value="NOT_ANNOTATED_CDS"/>
    <property type="molecule type" value="Genomic_DNA"/>
</dbReference>
<dbReference type="AlphaFoldDB" id="M3YVJ4"/>
<evidence type="ECO:0000313" key="2">
    <source>
        <dbReference type="Ensembl" id="ENSMPUP00000015354.1"/>
    </source>
</evidence>